<evidence type="ECO:0000313" key="1">
    <source>
        <dbReference type="EMBL" id="TSJ67557.1"/>
    </source>
</evidence>
<dbReference type="Proteomes" id="UP000316425">
    <property type="component" value="Unassembled WGS sequence"/>
</dbReference>
<organism evidence="1 2">
    <name type="scientific">Allobacillus salarius</name>
    <dbReference type="NCBI Taxonomy" id="1955272"/>
    <lineage>
        <taxon>Bacteria</taxon>
        <taxon>Bacillati</taxon>
        <taxon>Bacillota</taxon>
        <taxon>Bacilli</taxon>
        <taxon>Bacillales</taxon>
        <taxon>Bacillaceae</taxon>
        <taxon>Allobacillus</taxon>
    </lineage>
</organism>
<dbReference type="EMBL" id="VMHE01000001">
    <property type="protein sequence ID" value="TSJ67557.1"/>
    <property type="molecule type" value="Genomic_DNA"/>
</dbReference>
<name>A0A556PT50_9BACI</name>
<accession>A0A556PT50</accession>
<gene>
    <name evidence="1" type="ORF">FPQ13_00370</name>
</gene>
<evidence type="ECO:0000313" key="2">
    <source>
        <dbReference type="Proteomes" id="UP000316425"/>
    </source>
</evidence>
<dbReference type="InterPro" id="IPR019615">
    <property type="entry name" value="DUF2487"/>
</dbReference>
<sequence length="153" mass="18322">MKYIEQDIKMYIQEKEYIDTAIIPLVPYAIHDDQEMVLTSFQQELMNLYSHQLEQRLKGRIFLFPVYTYLKNSLIDNEIERINHVIQEVKKQPFNEVFLLTFDKQWRKQSSSIEGELVWLPAIKSGNLQSNEVREVIRSQIIDIEELIKESWS</sequence>
<comment type="caution">
    <text evidence="1">The sequence shown here is derived from an EMBL/GenBank/DDBJ whole genome shotgun (WGS) entry which is preliminary data.</text>
</comment>
<reference evidence="1 2" key="1">
    <citation type="submission" date="2019-07" db="EMBL/GenBank/DDBJ databases">
        <title>Allobacillus sp. nov. SKP isolated from shrimp paste of Euphausiacea.</title>
        <authorList>
            <person name="Kanchanasin P."/>
            <person name="Tanasupawat S."/>
            <person name="Shi W."/>
            <person name="Wu L."/>
            <person name="Ma J."/>
        </authorList>
    </citation>
    <scope>NUCLEOTIDE SEQUENCE [LARGE SCALE GENOMIC DNA]</scope>
    <source>
        <strain evidence="1 2">SKP4-8</strain>
    </source>
</reference>
<protein>
    <submittedName>
        <fullName evidence="1">DUF2487 family protein</fullName>
    </submittedName>
</protein>
<dbReference type="RefSeq" id="WP_144087316.1">
    <property type="nucleotide sequence ID" value="NZ_VMHE01000001.1"/>
</dbReference>
<proteinExistence type="predicted"/>
<dbReference type="OrthoDB" id="2678750at2"/>
<dbReference type="AlphaFoldDB" id="A0A556PT50"/>
<keyword evidence="2" id="KW-1185">Reference proteome</keyword>
<dbReference type="Pfam" id="PF10673">
    <property type="entry name" value="DUF2487"/>
    <property type="match status" value="1"/>
</dbReference>